<accession>A0A9W6VAQ9</accession>
<feature type="domain" description="Aminoglycoside phosphotransferase" evidence="1">
    <location>
        <begin position="43"/>
        <end position="270"/>
    </location>
</feature>
<dbReference type="PANTHER" id="PTHR21310">
    <property type="entry name" value="AMINOGLYCOSIDE PHOSPHOTRANSFERASE-RELATED-RELATED"/>
    <property type="match status" value="1"/>
</dbReference>
<dbReference type="Pfam" id="PF01636">
    <property type="entry name" value="APH"/>
    <property type="match status" value="1"/>
</dbReference>
<dbReference type="Gene3D" id="3.90.1200.10">
    <property type="match status" value="1"/>
</dbReference>
<dbReference type="CDD" id="cd05155">
    <property type="entry name" value="APH_ChoK_like_1"/>
    <property type="match status" value="1"/>
</dbReference>
<dbReference type="SUPFAM" id="SSF56112">
    <property type="entry name" value="Protein kinase-like (PK-like)"/>
    <property type="match status" value="1"/>
</dbReference>
<dbReference type="InterPro" id="IPR002575">
    <property type="entry name" value="Aminoglycoside_PTrfase"/>
</dbReference>
<dbReference type="Gene3D" id="3.30.200.20">
    <property type="entry name" value="Phosphorylase Kinase, domain 1"/>
    <property type="match status" value="1"/>
</dbReference>
<dbReference type="Proteomes" id="UP001165042">
    <property type="component" value="Unassembled WGS sequence"/>
</dbReference>
<name>A0A9W6VAQ9_9PSEU</name>
<dbReference type="EMBL" id="BSSD01000006">
    <property type="protein sequence ID" value="GLW93214.1"/>
    <property type="molecule type" value="Genomic_DNA"/>
</dbReference>
<dbReference type="InterPro" id="IPR011009">
    <property type="entry name" value="Kinase-like_dom_sf"/>
</dbReference>
<comment type="caution">
    <text evidence="2">The sequence shown here is derived from an EMBL/GenBank/DDBJ whole genome shotgun (WGS) entry which is preliminary data.</text>
</comment>
<keyword evidence="3" id="KW-1185">Reference proteome</keyword>
<reference evidence="2" key="1">
    <citation type="submission" date="2023-02" db="EMBL/GenBank/DDBJ databases">
        <title>Actinokineospora globicatena NBRC 15670.</title>
        <authorList>
            <person name="Ichikawa N."/>
            <person name="Sato H."/>
            <person name="Tonouchi N."/>
        </authorList>
    </citation>
    <scope>NUCLEOTIDE SEQUENCE</scope>
    <source>
        <strain evidence="2">NBRC 15670</strain>
    </source>
</reference>
<dbReference type="InterPro" id="IPR051678">
    <property type="entry name" value="AGP_Transferase"/>
</dbReference>
<dbReference type="AlphaFoldDB" id="A0A9W6VAQ9"/>
<proteinExistence type="predicted"/>
<gene>
    <name evidence="2" type="ORF">Aglo03_40300</name>
</gene>
<organism evidence="2 3">
    <name type="scientific">Actinokineospora globicatena</name>
    <dbReference type="NCBI Taxonomy" id="103729"/>
    <lineage>
        <taxon>Bacteria</taxon>
        <taxon>Bacillati</taxon>
        <taxon>Actinomycetota</taxon>
        <taxon>Actinomycetes</taxon>
        <taxon>Pseudonocardiales</taxon>
        <taxon>Pseudonocardiaceae</taxon>
        <taxon>Actinokineospora</taxon>
    </lineage>
</organism>
<sequence>MLVSDIPDLGPMPQRITVGVEQVERLVADQFPQWASLPVVPVAKGGWDNVTFRLGDTMLLRLPSAGEYALAVDKEHEWLPVLAPLLPRPIPVPLAKGEPGEGYPFSWSVYEWIEGRPASFEAVADQMGLARDLADFILALRGIDASAGPQPGIHNWFRGATLLTFDGYARRALADLRGRIDDELALEIWEHAVESRWNGVDAWFHGDLAEGNLLLDNGTLHAIIDFGTCGVGDPACDLAIAWTLLTPESRAAFRDHLATDDTQWSRGRGWALWKTLVSYANTTDDTTAANSRRVLNEILTDYTDR</sequence>
<dbReference type="PANTHER" id="PTHR21310:SF42">
    <property type="entry name" value="BIFUNCTIONAL AAC_APH"/>
    <property type="match status" value="1"/>
</dbReference>
<evidence type="ECO:0000313" key="2">
    <source>
        <dbReference type="EMBL" id="GLW93214.1"/>
    </source>
</evidence>
<evidence type="ECO:0000259" key="1">
    <source>
        <dbReference type="Pfam" id="PF01636"/>
    </source>
</evidence>
<protein>
    <submittedName>
        <fullName evidence="2">Aminoglycoside phosphotransferase</fullName>
    </submittedName>
</protein>
<evidence type="ECO:0000313" key="3">
    <source>
        <dbReference type="Proteomes" id="UP001165042"/>
    </source>
</evidence>